<feature type="domain" description="Response regulatory" evidence="3">
    <location>
        <begin position="17"/>
        <end position="136"/>
    </location>
</feature>
<proteinExistence type="predicted"/>
<name>A0ABX0C8X3_9BIFI</name>
<sequence>MAAMTEHESNGGNGRISLAAVDNDAMTLMALQAIAPKLLPGGTFIWTTDSPNTAVRRSLNPATRPDMLLMDMSLGRDSGAAVCRRIRARTPHMPVLAVTSFPLHIYAKAAAEAGAQGIASKSDMPALARAMRIVADGGTVPCDDPISFETAEQAHRRLATDLSQDLPLLTDKEVETLEMMSRGYTFERLAKEWGVGSSTIRTHAHRAEKKLGAATLAQAIAIWMSEERA</sequence>
<dbReference type="CDD" id="cd00156">
    <property type="entry name" value="REC"/>
    <property type="match status" value="1"/>
</dbReference>
<protein>
    <submittedName>
        <fullName evidence="4">Response regulator</fullName>
    </submittedName>
</protein>
<keyword evidence="2" id="KW-0597">Phosphoprotein</keyword>
<gene>
    <name evidence="4" type="ORF">GFD18_05730</name>
</gene>
<dbReference type="Pfam" id="PF00072">
    <property type="entry name" value="Response_reg"/>
    <property type="match status" value="1"/>
</dbReference>
<evidence type="ECO:0000256" key="1">
    <source>
        <dbReference type="ARBA" id="ARBA00023125"/>
    </source>
</evidence>
<dbReference type="PANTHER" id="PTHR43214">
    <property type="entry name" value="TWO-COMPONENT RESPONSE REGULATOR"/>
    <property type="match status" value="1"/>
</dbReference>
<dbReference type="InterPro" id="IPR000792">
    <property type="entry name" value="Tscrpt_reg_LuxR_C"/>
</dbReference>
<evidence type="ECO:0000259" key="3">
    <source>
        <dbReference type="PROSITE" id="PS50110"/>
    </source>
</evidence>
<dbReference type="Gene3D" id="3.40.50.2300">
    <property type="match status" value="1"/>
</dbReference>
<dbReference type="SUPFAM" id="SSF52172">
    <property type="entry name" value="CheY-like"/>
    <property type="match status" value="1"/>
</dbReference>
<evidence type="ECO:0000313" key="4">
    <source>
        <dbReference type="EMBL" id="NEH11587.1"/>
    </source>
</evidence>
<accession>A0ABX0C8X3</accession>
<dbReference type="InterPro" id="IPR039420">
    <property type="entry name" value="WalR-like"/>
</dbReference>
<dbReference type="InterPro" id="IPR001789">
    <property type="entry name" value="Sig_transdc_resp-reg_receiver"/>
</dbReference>
<dbReference type="SMART" id="SM00448">
    <property type="entry name" value="REC"/>
    <property type="match status" value="1"/>
</dbReference>
<dbReference type="PRINTS" id="PR00038">
    <property type="entry name" value="HTHLUXR"/>
</dbReference>
<keyword evidence="5" id="KW-1185">Reference proteome</keyword>
<comment type="caution">
    <text evidence="4">The sequence shown here is derived from an EMBL/GenBank/DDBJ whole genome shotgun (WGS) entry which is preliminary data.</text>
</comment>
<organism evidence="4 5">
    <name type="scientific">Bifidobacterium saimiriisciurei</name>
    <dbReference type="NCBI Taxonomy" id="2661627"/>
    <lineage>
        <taxon>Bacteria</taxon>
        <taxon>Bacillati</taxon>
        <taxon>Actinomycetota</taxon>
        <taxon>Actinomycetes</taxon>
        <taxon>Bifidobacteriales</taxon>
        <taxon>Bifidobacteriaceae</taxon>
        <taxon>Bifidobacterium</taxon>
    </lineage>
</organism>
<dbReference type="InterPro" id="IPR011006">
    <property type="entry name" value="CheY-like_superfamily"/>
</dbReference>
<evidence type="ECO:0000313" key="5">
    <source>
        <dbReference type="Proteomes" id="UP000475155"/>
    </source>
</evidence>
<dbReference type="SMART" id="SM00421">
    <property type="entry name" value="HTH_LUXR"/>
    <property type="match status" value="1"/>
</dbReference>
<reference evidence="4 5" key="1">
    <citation type="submission" date="2019-10" db="EMBL/GenBank/DDBJ databases">
        <title>Bifidobacterium from non-human primates.</title>
        <authorList>
            <person name="Modesto M."/>
        </authorList>
    </citation>
    <scope>NUCLEOTIDE SEQUENCE [LARGE SCALE GENOMIC DNA]</scope>
    <source>
        <strain evidence="4 5">SMA1</strain>
    </source>
</reference>
<dbReference type="PROSITE" id="PS50110">
    <property type="entry name" value="RESPONSE_REGULATORY"/>
    <property type="match status" value="1"/>
</dbReference>
<dbReference type="Proteomes" id="UP000475155">
    <property type="component" value="Unassembled WGS sequence"/>
</dbReference>
<dbReference type="Pfam" id="PF00196">
    <property type="entry name" value="GerE"/>
    <property type="match status" value="1"/>
</dbReference>
<dbReference type="SUPFAM" id="SSF46894">
    <property type="entry name" value="C-terminal effector domain of the bipartite response regulators"/>
    <property type="match status" value="1"/>
</dbReference>
<feature type="modified residue" description="4-aspartylphosphate" evidence="2">
    <location>
        <position position="71"/>
    </location>
</feature>
<dbReference type="EMBL" id="WHZU01000007">
    <property type="protein sequence ID" value="NEH11587.1"/>
    <property type="molecule type" value="Genomic_DNA"/>
</dbReference>
<evidence type="ECO:0000256" key="2">
    <source>
        <dbReference type="PROSITE-ProRule" id="PRU00169"/>
    </source>
</evidence>
<dbReference type="InterPro" id="IPR016032">
    <property type="entry name" value="Sig_transdc_resp-reg_C-effctor"/>
</dbReference>
<keyword evidence="1" id="KW-0238">DNA-binding</keyword>
<dbReference type="PANTHER" id="PTHR43214:SF43">
    <property type="entry name" value="TWO-COMPONENT RESPONSE REGULATOR"/>
    <property type="match status" value="1"/>
</dbReference>